<dbReference type="Proteomes" id="UP000265520">
    <property type="component" value="Unassembled WGS sequence"/>
</dbReference>
<accession>A0A392SIV6</accession>
<comment type="caution">
    <text evidence="1">The sequence shown here is derived from an EMBL/GenBank/DDBJ whole genome shotgun (WGS) entry which is preliminary data.</text>
</comment>
<reference evidence="1 2" key="1">
    <citation type="journal article" date="2018" name="Front. Plant Sci.">
        <title>Red Clover (Trifolium pratense) and Zigzag Clover (T. medium) - A Picture of Genomic Similarities and Differences.</title>
        <authorList>
            <person name="Dluhosova J."/>
            <person name="Istvanek J."/>
            <person name="Nedelnik J."/>
            <person name="Repkova J."/>
        </authorList>
    </citation>
    <scope>NUCLEOTIDE SEQUENCE [LARGE SCALE GENOMIC DNA]</scope>
    <source>
        <strain evidence="2">cv. 10/8</strain>
        <tissue evidence="1">Leaf</tissue>
    </source>
</reference>
<dbReference type="AlphaFoldDB" id="A0A392SIV6"/>
<organism evidence="1 2">
    <name type="scientific">Trifolium medium</name>
    <dbReference type="NCBI Taxonomy" id="97028"/>
    <lineage>
        <taxon>Eukaryota</taxon>
        <taxon>Viridiplantae</taxon>
        <taxon>Streptophyta</taxon>
        <taxon>Embryophyta</taxon>
        <taxon>Tracheophyta</taxon>
        <taxon>Spermatophyta</taxon>
        <taxon>Magnoliopsida</taxon>
        <taxon>eudicotyledons</taxon>
        <taxon>Gunneridae</taxon>
        <taxon>Pentapetalae</taxon>
        <taxon>rosids</taxon>
        <taxon>fabids</taxon>
        <taxon>Fabales</taxon>
        <taxon>Fabaceae</taxon>
        <taxon>Papilionoideae</taxon>
        <taxon>50 kb inversion clade</taxon>
        <taxon>NPAAA clade</taxon>
        <taxon>Hologalegina</taxon>
        <taxon>IRL clade</taxon>
        <taxon>Trifolieae</taxon>
        <taxon>Trifolium</taxon>
    </lineage>
</organism>
<feature type="non-terminal residue" evidence="1">
    <location>
        <position position="1"/>
    </location>
</feature>
<name>A0A392SIV6_9FABA</name>
<keyword evidence="2" id="KW-1185">Reference proteome</keyword>
<dbReference type="EMBL" id="LXQA010391670">
    <property type="protein sequence ID" value="MCI48803.1"/>
    <property type="molecule type" value="Genomic_DNA"/>
</dbReference>
<evidence type="ECO:0000313" key="2">
    <source>
        <dbReference type="Proteomes" id="UP000265520"/>
    </source>
</evidence>
<sequence>KCKSPLKDEQRHCSTRTTLETSSIVLVPGLTPSSRWEVQAMGKDTLTCPSTALSRDISFSDKVVLGEH</sequence>
<evidence type="ECO:0000313" key="1">
    <source>
        <dbReference type="EMBL" id="MCI48803.1"/>
    </source>
</evidence>
<proteinExistence type="predicted"/>
<protein>
    <submittedName>
        <fullName evidence="1">Uncharacterized protein</fullName>
    </submittedName>
</protein>